<dbReference type="STRING" id="1218493.JF76_08880"/>
<feature type="site" description="Interaction with tRNA" evidence="15">
    <location>
        <position position="345"/>
    </location>
</feature>
<keyword evidence="8 15" id="KW-0819">tRNA processing</keyword>
<dbReference type="PATRIC" id="fig|1218493.3.peg.941"/>
<dbReference type="GO" id="GO:0005737">
    <property type="term" value="C:cytoplasm"/>
    <property type="evidence" value="ECO:0007669"/>
    <property type="project" value="UniProtKB-SubCell"/>
</dbReference>
<feature type="disulfide bond" description="Alternate" evidence="15">
    <location>
        <begin position="102"/>
        <end position="199"/>
    </location>
</feature>
<dbReference type="Gene3D" id="2.30.30.280">
    <property type="entry name" value="Adenine nucleotide alpha hydrolases-like domains"/>
    <property type="match status" value="1"/>
</dbReference>
<dbReference type="GO" id="GO:0103016">
    <property type="term" value="F:tRNA-uridine 2-sulfurtransferase activity"/>
    <property type="evidence" value="ECO:0007669"/>
    <property type="project" value="UniProtKB-EC"/>
</dbReference>
<name>A0A0F4LAU6_9LACO</name>
<comment type="catalytic activity">
    <reaction evidence="13 15">
        <text>S-sulfanyl-L-cysteinyl-[protein] + uridine(34) in tRNA + AH2 + ATP = 2-thiouridine(34) in tRNA + L-cysteinyl-[protein] + A + AMP + diphosphate + H(+)</text>
        <dbReference type="Rhea" id="RHEA:47032"/>
        <dbReference type="Rhea" id="RHEA-COMP:10131"/>
        <dbReference type="Rhea" id="RHEA-COMP:11726"/>
        <dbReference type="Rhea" id="RHEA-COMP:11727"/>
        <dbReference type="Rhea" id="RHEA-COMP:11728"/>
        <dbReference type="ChEBI" id="CHEBI:13193"/>
        <dbReference type="ChEBI" id="CHEBI:15378"/>
        <dbReference type="ChEBI" id="CHEBI:17499"/>
        <dbReference type="ChEBI" id="CHEBI:29950"/>
        <dbReference type="ChEBI" id="CHEBI:30616"/>
        <dbReference type="ChEBI" id="CHEBI:33019"/>
        <dbReference type="ChEBI" id="CHEBI:61963"/>
        <dbReference type="ChEBI" id="CHEBI:65315"/>
        <dbReference type="ChEBI" id="CHEBI:87170"/>
        <dbReference type="ChEBI" id="CHEBI:456215"/>
        <dbReference type="EC" id="2.8.1.13"/>
    </reaction>
</comment>
<dbReference type="Pfam" id="PF20259">
    <property type="entry name" value="tRNA_Me_trans_M"/>
    <property type="match status" value="1"/>
</dbReference>
<evidence type="ECO:0000256" key="13">
    <source>
        <dbReference type="ARBA" id="ARBA00051542"/>
    </source>
</evidence>
<evidence type="ECO:0000256" key="10">
    <source>
        <dbReference type="ARBA" id="ARBA00022840"/>
    </source>
</evidence>
<dbReference type="Pfam" id="PF03054">
    <property type="entry name" value="tRNA_Me_trans"/>
    <property type="match status" value="1"/>
</dbReference>
<dbReference type="FunFam" id="3.40.50.620:FF:000004">
    <property type="entry name" value="tRNA-specific 2-thiouridylase MnmA"/>
    <property type="match status" value="1"/>
</dbReference>
<feature type="site" description="Interaction with tRNA" evidence="15">
    <location>
        <position position="127"/>
    </location>
</feature>
<feature type="binding site" evidence="15">
    <location>
        <position position="37"/>
    </location>
    <ligand>
        <name>ATP</name>
        <dbReference type="ChEBI" id="CHEBI:30616"/>
    </ligand>
</feature>
<comment type="caution">
    <text evidence="18">The sequence shown here is derived from an EMBL/GenBank/DDBJ whole genome shotgun (WGS) entry which is preliminary data.</text>
</comment>
<dbReference type="HOGENOM" id="CLU_035188_1_0_9"/>
<feature type="binding site" evidence="15">
    <location>
        <begin position="11"/>
        <end position="18"/>
    </location>
    <ligand>
        <name>ATP</name>
        <dbReference type="ChEBI" id="CHEBI:30616"/>
    </ligand>
</feature>
<gene>
    <name evidence="15" type="primary">mnmA</name>
    <name evidence="18" type="ORF">JF76_08880</name>
</gene>
<accession>A0A0F4LAU6</accession>
<evidence type="ECO:0000256" key="4">
    <source>
        <dbReference type="ARBA" id="ARBA00013805"/>
    </source>
</evidence>
<evidence type="ECO:0000256" key="15">
    <source>
        <dbReference type="HAMAP-Rule" id="MF_00144"/>
    </source>
</evidence>
<keyword evidence="10 15" id="KW-0067">ATP-binding</keyword>
<feature type="domain" description="tRNA-specific 2-thiouridylase MnmA-like C-terminal" evidence="16">
    <location>
        <begin position="284"/>
        <end position="361"/>
    </location>
</feature>
<evidence type="ECO:0000256" key="3">
    <source>
        <dbReference type="ARBA" id="ARBA00011949"/>
    </source>
</evidence>
<evidence type="ECO:0000313" key="19">
    <source>
        <dbReference type="Proteomes" id="UP000033533"/>
    </source>
</evidence>
<evidence type="ECO:0000256" key="7">
    <source>
        <dbReference type="ARBA" id="ARBA00022679"/>
    </source>
</evidence>
<dbReference type="AlphaFoldDB" id="A0A0F4LAU6"/>
<organism evidence="18 19">
    <name type="scientific">Lactobacillus kullabergensis</name>
    <dbReference type="NCBI Taxonomy" id="1218493"/>
    <lineage>
        <taxon>Bacteria</taxon>
        <taxon>Bacillati</taxon>
        <taxon>Bacillota</taxon>
        <taxon>Bacilli</taxon>
        <taxon>Lactobacillales</taxon>
        <taxon>Lactobacillaceae</taxon>
        <taxon>Lactobacillus</taxon>
    </lineage>
</organism>
<dbReference type="OrthoDB" id="9800696at2"/>
<dbReference type="Proteomes" id="UP000033533">
    <property type="component" value="Unassembled WGS sequence"/>
</dbReference>
<evidence type="ECO:0000256" key="8">
    <source>
        <dbReference type="ARBA" id="ARBA00022694"/>
    </source>
</evidence>
<dbReference type="Gene3D" id="3.40.50.620">
    <property type="entry name" value="HUPs"/>
    <property type="match status" value="1"/>
</dbReference>
<dbReference type="InterPro" id="IPR014729">
    <property type="entry name" value="Rossmann-like_a/b/a_fold"/>
</dbReference>
<feature type="region of interest" description="Interaction with tRNA" evidence="15">
    <location>
        <begin position="149"/>
        <end position="151"/>
    </location>
</feature>
<dbReference type="PANTHER" id="PTHR11933:SF5">
    <property type="entry name" value="MITOCHONDRIAL TRNA-SPECIFIC 2-THIOURIDYLASE 1"/>
    <property type="match status" value="1"/>
</dbReference>
<evidence type="ECO:0000313" key="18">
    <source>
        <dbReference type="EMBL" id="KJY55942.1"/>
    </source>
</evidence>
<dbReference type="FunFam" id="2.40.30.10:FF:000023">
    <property type="entry name" value="tRNA-specific 2-thiouridylase MnmA"/>
    <property type="match status" value="1"/>
</dbReference>
<evidence type="ECO:0000256" key="14">
    <source>
        <dbReference type="ARBA" id="ARBA00056575"/>
    </source>
</evidence>
<feature type="active site" description="Nucleophile" evidence="15">
    <location>
        <position position="102"/>
    </location>
</feature>
<dbReference type="GO" id="GO:0002143">
    <property type="term" value="P:tRNA wobble position uridine thiolation"/>
    <property type="evidence" value="ECO:0007669"/>
    <property type="project" value="TreeGrafter"/>
</dbReference>
<evidence type="ECO:0000256" key="5">
    <source>
        <dbReference type="ARBA" id="ARBA00022490"/>
    </source>
</evidence>
<evidence type="ECO:0000259" key="17">
    <source>
        <dbReference type="Pfam" id="PF20259"/>
    </source>
</evidence>
<dbReference type="GO" id="GO:0005524">
    <property type="term" value="F:ATP binding"/>
    <property type="evidence" value="ECO:0007669"/>
    <property type="project" value="UniProtKB-KW"/>
</dbReference>
<dbReference type="SUPFAM" id="SSF52402">
    <property type="entry name" value="Adenine nucleotide alpha hydrolases-like"/>
    <property type="match status" value="1"/>
</dbReference>
<dbReference type="InterPro" id="IPR023382">
    <property type="entry name" value="MnmA-like_central_sf"/>
</dbReference>
<keyword evidence="6 15" id="KW-0820">tRNA-binding</keyword>
<dbReference type="InterPro" id="IPR004506">
    <property type="entry name" value="MnmA-like"/>
</dbReference>
<dbReference type="GO" id="GO:0000049">
    <property type="term" value="F:tRNA binding"/>
    <property type="evidence" value="ECO:0007669"/>
    <property type="project" value="UniProtKB-KW"/>
</dbReference>
<feature type="active site" description="Cysteine persulfide intermediate" evidence="15">
    <location>
        <position position="199"/>
    </location>
</feature>
<dbReference type="InterPro" id="IPR046884">
    <property type="entry name" value="MnmA-like_central"/>
</dbReference>
<dbReference type="PANTHER" id="PTHR11933">
    <property type="entry name" value="TRNA 5-METHYLAMINOMETHYL-2-THIOURIDYLATE -METHYLTRANSFERASE"/>
    <property type="match status" value="1"/>
</dbReference>
<dbReference type="InterPro" id="IPR046885">
    <property type="entry name" value="MnmA-like_C"/>
</dbReference>
<dbReference type="Gene3D" id="2.40.30.10">
    <property type="entry name" value="Translation factors"/>
    <property type="match status" value="1"/>
</dbReference>
<dbReference type="CDD" id="cd01998">
    <property type="entry name" value="MnmA_TRMU-like"/>
    <property type="match status" value="1"/>
</dbReference>
<keyword evidence="7 15" id="KW-0808">Transferase</keyword>
<dbReference type="FunFam" id="2.30.30.280:FF:000001">
    <property type="entry name" value="tRNA-specific 2-thiouridylase MnmA"/>
    <property type="match status" value="1"/>
</dbReference>
<dbReference type="NCBIfam" id="TIGR00420">
    <property type="entry name" value="trmU"/>
    <property type="match status" value="1"/>
</dbReference>
<dbReference type="EC" id="2.8.1.13" evidence="3 15"/>
<keyword evidence="5 15" id="KW-0963">Cytoplasm</keyword>
<evidence type="ECO:0000256" key="11">
    <source>
        <dbReference type="ARBA" id="ARBA00022884"/>
    </source>
</evidence>
<comment type="subcellular location">
    <subcellularLocation>
        <location evidence="1 15">Cytoplasm</location>
    </subcellularLocation>
</comment>
<evidence type="ECO:0000256" key="9">
    <source>
        <dbReference type="ARBA" id="ARBA00022741"/>
    </source>
</evidence>
<feature type="region of interest" description="Interaction with target base in tRNA" evidence="15">
    <location>
        <begin position="97"/>
        <end position="99"/>
    </location>
</feature>
<feature type="domain" description="tRNA-specific 2-thiouridylase MnmA-like central" evidence="17">
    <location>
        <begin position="208"/>
        <end position="273"/>
    </location>
</feature>
<dbReference type="HAMAP" id="MF_00144">
    <property type="entry name" value="tRNA_thiouridyl_MnmA"/>
    <property type="match status" value="1"/>
</dbReference>
<protein>
    <recommendedName>
        <fullName evidence="4 15">tRNA-specific 2-thiouridylase MnmA</fullName>
        <ecNumber evidence="3 15">2.8.1.13</ecNumber>
    </recommendedName>
</protein>
<sequence length="374" mass="41979">MVKKKTRVVVGMSGGVDSSVSALLLKEQGYDVIGVFMKNWDDTDDSGVCTATDDYEDVKRVADQIGIPYYSINFEKEYWHRVFEYFLNEYKKGRTPNPDVMCNSQIKFKSFLEFALNLDADYIAMGHYAKTITDKNGITHMMRPKDGNKDQTYFLSQLNQNQISRVIFPLANLTKPQVREIAIKNGLATAKKKDSTGICFIGERNFRKFLSEFLPAQSGEMITPDGKVVGHHAGLMYYTIGQRSGLGLGSTKESTAPWFVVGKNLQKNQLIVQQGYDSKLLYATELEASDMSFFTGQPDHDFKIHCSAKFRYRQPDVGVTVSYDAAKNKAKVSFDEPARAVTPGQALVLYQGEECLGGGNIDCAYQNDRQLQLI</sequence>
<dbReference type="Pfam" id="PF20258">
    <property type="entry name" value="tRNA_Me_trans_C"/>
    <property type="match status" value="1"/>
</dbReference>
<keyword evidence="9 15" id="KW-0547">Nucleotide-binding</keyword>
<evidence type="ECO:0000256" key="12">
    <source>
        <dbReference type="ARBA" id="ARBA00023157"/>
    </source>
</evidence>
<feature type="region of interest" description="Interaction with tRNA" evidence="15">
    <location>
        <begin position="311"/>
        <end position="312"/>
    </location>
</feature>
<proteinExistence type="inferred from homology"/>
<keyword evidence="12 15" id="KW-1015">Disulfide bond</keyword>
<evidence type="ECO:0000256" key="6">
    <source>
        <dbReference type="ARBA" id="ARBA00022555"/>
    </source>
</evidence>
<dbReference type="RefSeq" id="WP_156962758.1">
    <property type="nucleotide sequence ID" value="NZ_JBHSZS010000009.1"/>
</dbReference>
<dbReference type="NCBIfam" id="NF001138">
    <property type="entry name" value="PRK00143.1"/>
    <property type="match status" value="1"/>
</dbReference>
<evidence type="ECO:0000259" key="16">
    <source>
        <dbReference type="Pfam" id="PF20258"/>
    </source>
</evidence>
<comment type="function">
    <text evidence="14 15">Catalyzes the 2-thiolation of uridine at the wobble position (U34) of tRNA, leading to the formation of s(2)U34.</text>
</comment>
<comment type="similarity">
    <text evidence="2 15">Belongs to the MnmA/TRMU family.</text>
</comment>
<dbReference type="EMBL" id="JXBY01000018">
    <property type="protein sequence ID" value="KJY55942.1"/>
    <property type="molecule type" value="Genomic_DNA"/>
</dbReference>
<feature type="binding site" evidence="15">
    <location>
        <position position="126"/>
    </location>
    <ligand>
        <name>ATP</name>
        <dbReference type="ChEBI" id="CHEBI:30616"/>
    </ligand>
</feature>
<keyword evidence="11 15" id="KW-0694">RNA-binding</keyword>
<evidence type="ECO:0000256" key="2">
    <source>
        <dbReference type="ARBA" id="ARBA00006191"/>
    </source>
</evidence>
<reference evidence="18 19" key="1">
    <citation type="submission" date="2014-12" db="EMBL/GenBank/DDBJ databases">
        <title>Comparative genomics of the lactic acid bacteria isolated from the honey bee gut.</title>
        <authorList>
            <person name="Ellegaard K.M."/>
            <person name="Tamarit D."/>
            <person name="Javelind E."/>
            <person name="Olofsson T."/>
            <person name="Andersson S.G."/>
            <person name="Vasquez A."/>
        </authorList>
    </citation>
    <scope>NUCLEOTIDE SEQUENCE [LARGE SCALE GENOMIC DNA]</scope>
    <source>
        <strain evidence="18 19">Biut2</strain>
    </source>
</reference>
<evidence type="ECO:0000256" key="1">
    <source>
        <dbReference type="ARBA" id="ARBA00004496"/>
    </source>
</evidence>